<dbReference type="InterPro" id="IPR019854">
    <property type="entry name" value="Motility-assoc_prot_GldC"/>
</dbReference>
<gene>
    <name evidence="1" type="ORF">IX84_17780</name>
</gene>
<name>A0A098S467_9BACT</name>
<organism evidence="1 2">
    <name type="scientific">Phaeodactylibacter xiamenensis</name>
    <dbReference type="NCBI Taxonomy" id="1524460"/>
    <lineage>
        <taxon>Bacteria</taxon>
        <taxon>Pseudomonadati</taxon>
        <taxon>Bacteroidota</taxon>
        <taxon>Saprospiria</taxon>
        <taxon>Saprospirales</taxon>
        <taxon>Haliscomenobacteraceae</taxon>
        <taxon>Phaeodactylibacter</taxon>
    </lineage>
</organism>
<dbReference type="STRING" id="1524460.IX84_17780"/>
<dbReference type="Proteomes" id="UP000029736">
    <property type="component" value="Unassembled WGS sequence"/>
</dbReference>
<sequence>MADEVKKWSEIKINVGLDAENMPIDIQWASVDGPDGPELQSAKAFLLSIFDRETKDTLRIDLWTKQMQVIEMDRFMFQTLRALADTYYKATQNAELAADMQRFVQYFGEKTEIIPKGGQK</sequence>
<accession>A0A098S467</accession>
<dbReference type="Pfam" id="PF19937">
    <property type="entry name" value="GldC-like"/>
    <property type="match status" value="1"/>
</dbReference>
<comment type="caution">
    <text evidence="1">The sequence shown here is derived from an EMBL/GenBank/DDBJ whole genome shotgun (WGS) entry which is preliminary data.</text>
</comment>
<evidence type="ECO:0000313" key="2">
    <source>
        <dbReference type="Proteomes" id="UP000029736"/>
    </source>
</evidence>
<dbReference type="OrthoDB" id="893422at2"/>
<protein>
    <submittedName>
        <fullName evidence="1">Gliding motility protein GldC</fullName>
    </submittedName>
</protein>
<dbReference type="RefSeq" id="WP_044145359.1">
    <property type="nucleotide sequence ID" value="NZ_JBKAGJ010000009.1"/>
</dbReference>
<dbReference type="AlphaFoldDB" id="A0A098S467"/>
<reference evidence="1 2" key="1">
    <citation type="journal article" date="2014" name="Int. J. Syst. Evol. Microbiol.">
        <title>Phaeodactylibacter xiamenensis gen. nov., sp. nov., a member of the family Saprospiraceae isolated from the marine alga Phaeodactylum tricornutum.</title>
        <authorList>
            <person name="Chen Z.Jr."/>
            <person name="Lei X."/>
            <person name="Lai Q."/>
            <person name="Li Y."/>
            <person name="Zhang B."/>
            <person name="Zhang J."/>
            <person name="Zhang H."/>
            <person name="Yang L."/>
            <person name="Zheng W."/>
            <person name="Tian Y."/>
            <person name="Yu Z."/>
            <person name="Xu H.Jr."/>
            <person name="Zheng T."/>
        </authorList>
    </citation>
    <scope>NUCLEOTIDE SEQUENCE [LARGE SCALE GENOMIC DNA]</scope>
    <source>
        <strain evidence="1 2">KD52</strain>
    </source>
</reference>
<evidence type="ECO:0000313" key="1">
    <source>
        <dbReference type="EMBL" id="KGE86905.1"/>
    </source>
</evidence>
<proteinExistence type="predicted"/>
<dbReference type="EMBL" id="JPOS01000039">
    <property type="protein sequence ID" value="KGE86905.1"/>
    <property type="molecule type" value="Genomic_DNA"/>
</dbReference>
<keyword evidence="2" id="KW-1185">Reference proteome</keyword>